<evidence type="ECO:0000256" key="2">
    <source>
        <dbReference type="ARBA" id="ARBA00007581"/>
    </source>
</evidence>
<dbReference type="Proteomes" id="UP001642405">
    <property type="component" value="Unassembled WGS sequence"/>
</dbReference>
<evidence type="ECO:0000256" key="5">
    <source>
        <dbReference type="ARBA" id="ARBA00023002"/>
    </source>
</evidence>
<dbReference type="SUPFAM" id="SSF53213">
    <property type="entry name" value="LigB-like"/>
    <property type="match status" value="1"/>
</dbReference>
<evidence type="ECO:0000313" key="8">
    <source>
        <dbReference type="Proteomes" id="UP001642405"/>
    </source>
</evidence>
<dbReference type="PANTHER" id="PTHR30096:SF0">
    <property type="entry name" value="4,5-DOPA DIOXYGENASE EXTRADIOL-LIKE PROTEIN"/>
    <property type="match status" value="1"/>
</dbReference>
<evidence type="ECO:0000259" key="6">
    <source>
        <dbReference type="Pfam" id="PF02900"/>
    </source>
</evidence>
<reference evidence="7 8" key="1">
    <citation type="submission" date="2024-01" db="EMBL/GenBank/DDBJ databases">
        <authorList>
            <person name="Allen C."/>
            <person name="Tagirdzhanova G."/>
        </authorList>
    </citation>
    <scope>NUCLEOTIDE SEQUENCE [LARGE SCALE GENOMIC DNA]</scope>
</reference>
<evidence type="ECO:0000256" key="1">
    <source>
        <dbReference type="ARBA" id="ARBA00001947"/>
    </source>
</evidence>
<dbReference type="CDD" id="cd07363">
    <property type="entry name" value="45_DOPA_Dioxygenase"/>
    <property type="match status" value="1"/>
</dbReference>
<accession>A0ABP0B5R4</accession>
<organism evidence="7 8">
    <name type="scientific">Sporothrix curviconia</name>
    <dbReference type="NCBI Taxonomy" id="1260050"/>
    <lineage>
        <taxon>Eukaryota</taxon>
        <taxon>Fungi</taxon>
        <taxon>Dikarya</taxon>
        <taxon>Ascomycota</taxon>
        <taxon>Pezizomycotina</taxon>
        <taxon>Sordariomycetes</taxon>
        <taxon>Sordariomycetidae</taxon>
        <taxon>Ophiostomatales</taxon>
        <taxon>Ophiostomataceae</taxon>
        <taxon>Sporothrix</taxon>
    </lineage>
</organism>
<proteinExistence type="inferred from homology"/>
<feature type="domain" description="Extradiol ring-cleavage dioxygenase class III enzyme subunit B" evidence="6">
    <location>
        <begin position="38"/>
        <end position="326"/>
    </location>
</feature>
<comment type="similarity">
    <text evidence="2">Belongs to the DODA-type extradiol aromatic ring-opening dioxygenase family.</text>
</comment>
<dbReference type="EMBL" id="CAWUHB010000009">
    <property type="protein sequence ID" value="CAK7214817.1"/>
    <property type="molecule type" value="Genomic_DNA"/>
</dbReference>
<evidence type="ECO:0000256" key="3">
    <source>
        <dbReference type="ARBA" id="ARBA00022723"/>
    </source>
</evidence>
<dbReference type="Gene3D" id="3.40.830.10">
    <property type="entry name" value="LigB-like"/>
    <property type="match status" value="1"/>
</dbReference>
<protein>
    <recommendedName>
        <fullName evidence="6">Extradiol ring-cleavage dioxygenase class III enzyme subunit B domain-containing protein</fullName>
    </recommendedName>
</protein>
<dbReference type="InterPro" id="IPR014436">
    <property type="entry name" value="Extradiol_dOase_DODA"/>
</dbReference>
<dbReference type="InterPro" id="IPR004183">
    <property type="entry name" value="Xdiol_dOase_suB"/>
</dbReference>
<keyword evidence="8" id="KW-1185">Reference proteome</keyword>
<evidence type="ECO:0000256" key="4">
    <source>
        <dbReference type="ARBA" id="ARBA00022833"/>
    </source>
</evidence>
<gene>
    <name evidence="7" type="ORF">SCUCBS95973_002262</name>
</gene>
<dbReference type="Pfam" id="PF02900">
    <property type="entry name" value="LigB"/>
    <property type="match status" value="1"/>
</dbReference>
<keyword evidence="3" id="KW-0479">Metal-binding</keyword>
<evidence type="ECO:0000313" key="7">
    <source>
        <dbReference type="EMBL" id="CAK7214817.1"/>
    </source>
</evidence>
<comment type="cofactor">
    <cofactor evidence="1">
        <name>Zn(2+)</name>
        <dbReference type="ChEBI" id="CHEBI:29105"/>
    </cofactor>
</comment>
<dbReference type="PANTHER" id="PTHR30096">
    <property type="entry name" value="4,5-DOPA DIOXYGENASE EXTRADIOL-LIKE PROTEIN"/>
    <property type="match status" value="1"/>
</dbReference>
<name>A0ABP0B5R4_9PEZI</name>
<comment type="caution">
    <text evidence="7">The sequence shown here is derived from an EMBL/GenBank/DDBJ whole genome shotgun (WGS) entry which is preliminary data.</text>
</comment>
<keyword evidence="5" id="KW-0560">Oxidoreductase</keyword>
<keyword evidence="4" id="KW-0862">Zinc</keyword>
<sequence>MPSTTETPSAGPPLPVYFIGHAGATLLFREDPNSVVVRRNLRAIGREIQAIRPAPRAILTLSGHFEASAIHGPGVVEVNVKPATPILHDFVNDFHDTHPELYQAEWAHRDAPELGTAVWKHLCRAAGTRTTSSTSTTTQHHPIAAPIIVAKRVERGVDHGLWVPFKVMFPDDGAEEGPLEIPIVQVSTFHGDDLASQVRLGEALQALRQQGFLIIGSGMAVHSFASLAEIAAETTDTGRAAARNKVLQESRALDGHIRAATALRSADERREALLALESLYEFKRSHPTVEHFTPLLVAAGAAGDADVEVLGEDVVEPGFSYVNFRFR</sequence>